<dbReference type="InterPro" id="IPR002937">
    <property type="entry name" value="Amino_oxidase"/>
</dbReference>
<sequence length="485" mass="54572">MNTTDVLVVGSGMGALTSAALLANKGLKVRIIEQNWQPGGCTSSYWRKGYVFETGATTLVGLGEGMPLQYVIDKTGIELPLRKLGLPMQVWLNGGIRVNRYEALEEWIAEAERVFGESGQRAFWTECFKVSQFVWQNSLRQLSFPPTRFIDVLASLKHFSFSQLAHLPYAFLSVEAVLKKHSLLENKPFVDFVNEQLLITAQNHMEQVNFLFGAAALCYTNYSNYYVDGGLLNLVLPLVKYVEDHGGQIVYREKVESVSRTASGYRVQTNKGAYETEYLISGIPVNNTQKLFSRGSIALKTKATMMSEQLNSAFQMGIGFVPHRHFDSIHHQIHLSEPLPETGSASIFVSLNHPQDTDRTDVSGERVMSVSTHLPNPQHRLIDNSVVEKAIIKVLIKHDFFKPENLKVYHSSGPKSWQKWTGRQWGFVGGYPQYLNIKPWQMLDCRIDGYKAYQVGDTVYPGQGIPGVTLSGIIAMEKLRLDWKV</sequence>
<organism evidence="2 3">
    <name type="scientific">Roseivirga thermotolerans</name>
    <dbReference type="NCBI Taxonomy" id="1758176"/>
    <lineage>
        <taxon>Bacteria</taxon>
        <taxon>Pseudomonadati</taxon>
        <taxon>Bacteroidota</taxon>
        <taxon>Cytophagia</taxon>
        <taxon>Cytophagales</taxon>
        <taxon>Roseivirgaceae</taxon>
        <taxon>Roseivirga</taxon>
    </lineage>
</organism>
<comment type="caution">
    <text evidence="2">The sequence shown here is derived from an EMBL/GenBank/DDBJ whole genome shotgun (WGS) entry which is preliminary data.</text>
</comment>
<evidence type="ECO:0000259" key="1">
    <source>
        <dbReference type="Pfam" id="PF01593"/>
    </source>
</evidence>
<protein>
    <submittedName>
        <fullName evidence="2">C-3',4' desaturase CrtD</fullName>
    </submittedName>
</protein>
<evidence type="ECO:0000313" key="3">
    <source>
        <dbReference type="Proteomes" id="UP000658258"/>
    </source>
</evidence>
<dbReference type="SUPFAM" id="SSF51905">
    <property type="entry name" value="FAD/NAD(P)-binding domain"/>
    <property type="match status" value="1"/>
</dbReference>
<name>A0ABQ3IAE5_9BACT</name>
<dbReference type="Proteomes" id="UP000658258">
    <property type="component" value="Unassembled WGS sequence"/>
</dbReference>
<reference evidence="3" key="1">
    <citation type="journal article" date="2019" name="Int. J. Syst. Evol. Microbiol.">
        <title>The Global Catalogue of Microorganisms (GCM) 10K type strain sequencing project: providing services to taxonomists for standard genome sequencing and annotation.</title>
        <authorList>
            <consortium name="The Broad Institute Genomics Platform"/>
            <consortium name="The Broad Institute Genome Sequencing Center for Infectious Disease"/>
            <person name="Wu L."/>
            <person name="Ma J."/>
        </authorList>
    </citation>
    <scope>NUCLEOTIDE SEQUENCE [LARGE SCALE GENOMIC DNA]</scope>
    <source>
        <strain evidence="3">CGMCC 1.15111</strain>
    </source>
</reference>
<proteinExistence type="predicted"/>
<dbReference type="Pfam" id="PF01593">
    <property type="entry name" value="Amino_oxidase"/>
    <property type="match status" value="1"/>
</dbReference>
<keyword evidence="3" id="KW-1185">Reference proteome</keyword>
<evidence type="ECO:0000313" key="2">
    <source>
        <dbReference type="EMBL" id="GHE69648.1"/>
    </source>
</evidence>
<dbReference type="PANTHER" id="PTHR46313">
    <property type="match status" value="1"/>
</dbReference>
<feature type="domain" description="Amine oxidase" evidence="1">
    <location>
        <begin position="16"/>
        <end position="475"/>
    </location>
</feature>
<gene>
    <name evidence="2" type="ORF">GCM10011340_27140</name>
</gene>
<dbReference type="PANTHER" id="PTHR46313:SF3">
    <property type="entry name" value="PROLYCOPENE ISOMERASE, CHLOROPLASTIC"/>
    <property type="match status" value="1"/>
</dbReference>
<dbReference type="InterPro" id="IPR045892">
    <property type="entry name" value="CrtISO-like"/>
</dbReference>
<dbReference type="InterPro" id="IPR036188">
    <property type="entry name" value="FAD/NAD-bd_sf"/>
</dbReference>
<dbReference type="RefSeq" id="WP_189630792.1">
    <property type="nucleotide sequence ID" value="NZ_BNAG01000003.1"/>
</dbReference>
<accession>A0ABQ3IAE5</accession>
<dbReference type="Gene3D" id="3.50.50.60">
    <property type="entry name" value="FAD/NAD(P)-binding domain"/>
    <property type="match status" value="2"/>
</dbReference>
<dbReference type="EMBL" id="BNAG01000003">
    <property type="protein sequence ID" value="GHE69648.1"/>
    <property type="molecule type" value="Genomic_DNA"/>
</dbReference>